<feature type="domain" description="Putative sensor" evidence="3">
    <location>
        <begin position="36"/>
        <end position="221"/>
    </location>
</feature>
<accession>A0ABP9I955</accession>
<sequence length="222" mass="22885">MSTAPTLPRTTTPSPDGRWAPTPAGLLRRVGADSAYLLTGFPLALAGFVVLVTGAATGAGLLVVWVGLPLLVATALATRALAELERARIAAVVPAPRLVGAYGPVPAGTGLVRRFLAPLLREQTRRDALHALALFPVSVVTWSVAVAWWSTAVAGTGSVLWARWARADGGPLVLLDLPGMPADPGARVVAATVVGLAFLLTLPAVLRTCTRVQTDLGRALLG</sequence>
<feature type="region of interest" description="Disordered" evidence="1">
    <location>
        <begin position="1"/>
        <end position="20"/>
    </location>
</feature>
<evidence type="ECO:0000256" key="1">
    <source>
        <dbReference type="SAM" id="MobiDB-lite"/>
    </source>
</evidence>
<feature type="compositionally biased region" description="Polar residues" evidence="1">
    <location>
        <begin position="1"/>
        <end position="14"/>
    </location>
</feature>
<feature type="transmembrane region" description="Helical" evidence="2">
    <location>
        <begin position="35"/>
        <end position="56"/>
    </location>
</feature>
<feature type="transmembrane region" description="Helical" evidence="2">
    <location>
        <begin position="185"/>
        <end position="206"/>
    </location>
</feature>
<keyword evidence="2" id="KW-0812">Transmembrane</keyword>
<dbReference type="EMBL" id="BAABIL010000544">
    <property type="protein sequence ID" value="GAA4992111.1"/>
    <property type="molecule type" value="Genomic_DNA"/>
</dbReference>
<dbReference type="Proteomes" id="UP001501195">
    <property type="component" value="Unassembled WGS sequence"/>
</dbReference>
<evidence type="ECO:0000313" key="5">
    <source>
        <dbReference type="Proteomes" id="UP001501195"/>
    </source>
</evidence>
<keyword evidence="2" id="KW-1133">Transmembrane helix</keyword>
<comment type="caution">
    <text evidence="4">The sequence shown here is derived from an EMBL/GenBank/DDBJ whole genome shotgun (WGS) entry which is preliminary data.</text>
</comment>
<dbReference type="RefSeq" id="WP_345713577.1">
    <property type="nucleotide sequence ID" value="NZ_BAABIL010000544.1"/>
</dbReference>
<organism evidence="4 5">
    <name type="scientific">Kineococcus glutinatus</name>
    <dbReference type="NCBI Taxonomy" id="1070872"/>
    <lineage>
        <taxon>Bacteria</taxon>
        <taxon>Bacillati</taxon>
        <taxon>Actinomycetota</taxon>
        <taxon>Actinomycetes</taxon>
        <taxon>Kineosporiales</taxon>
        <taxon>Kineosporiaceae</taxon>
        <taxon>Kineococcus</taxon>
    </lineage>
</organism>
<reference evidence="5" key="1">
    <citation type="journal article" date="2019" name="Int. J. Syst. Evol. Microbiol.">
        <title>The Global Catalogue of Microorganisms (GCM) 10K type strain sequencing project: providing services to taxonomists for standard genome sequencing and annotation.</title>
        <authorList>
            <consortium name="The Broad Institute Genomics Platform"/>
            <consortium name="The Broad Institute Genome Sequencing Center for Infectious Disease"/>
            <person name="Wu L."/>
            <person name="Ma J."/>
        </authorList>
    </citation>
    <scope>NUCLEOTIDE SEQUENCE [LARGE SCALE GENOMIC DNA]</scope>
    <source>
        <strain evidence="5">JCM 18126</strain>
    </source>
</reference>
<name>A0ABP9I955_9ACTN</name>
<dbReference type="InterPro" id="IPR025828">
    <property type="entry name" value="Put_sensor_dom"/>
</dbReference>
<evidence type="ECO:0000256" key="2">
    <source>
        <dbReference type="SAM" id="Phobius"/>
    </source>
</evidence>
<feature type="transmembrane region" description="Helical" evidence="2">
    <location>
        <begin position="128"/>
        <end position="149"/>
    </location>
</feature>
<keyword evidence="2" id="KW-0472">Membrane</keyword>
<protein>
    <recommendedName>
        <fullName evidence="3">Putative sensor domain-containing protein</fullName>
    </recommendedName>
</protein>
<feature type="transmembrane region" description="Helical" evidence="2">
    <location>
        <begin position="62"/>
        <end position="82"/>
    </location>
</feature>
<dbReference type="Pfam" id="PF13796">
    <property type="entry name" value="Sensor"/>
    <property type="match status" value="1"/>
</dbReference>
<evidence type="ECO:0000313" key="4">
    <source>
        <dbReference type="EMBL" id="GAA4992111.1"/>
    </source>
</evidence>
<evidence type="ECO:0000259" key="3">
    <source>
        <dbReference type="Pfam" id="PF13796"/>
    </source>
</evidence>
<proteinExistence type="predicted"/>
<keyword evidence="5" id="KW-1185">Reference proteome</keyword>
<gene>
    <name evidence="4" type="ORF">GCM10023225_30540</name>
</gene>